<evidence type="ECO:0000259" key="1">
    <source>
        <dbReference type="PROSITE" id="PS51184"/>
    </source>
</evidence>
<proteinExistence type="predicted"/>
<keyword evidence="3" id="KW-1185">Reference proteome</keyword>
<dbReference type="Proteomes" id="UP000009080">
    <property type="component" value="Chromosome"/>
</dbReference>
<feature type="domain" description="JmjC" evidence="1">
    <location>
        <begin position="103"/>
        <end position="254"/>
    </location>
</feature>
<dbReference type="Gene3D" id="2.60.120.650">
    <property type="entry name" value="Cupin"/>
    <property type="match status" value="1"/>
</dbReference>
<dbReference type="RefSeq" id="WP_015819004.1">
    <property type="nucleotide sequence ID" value="NC_012997.1"/>
</dbReference>
<gene>
    <name evidence="2" type="ordered locus">TERTU_2338</name>
</gene>
<dbReference type="SUPFAM" id="SSF51197">
    <property type="entry name" value="Clavaminate synthase-like"/>
    <property type="match status" value="1"/>
</dbReference>
<dbReference type="AlphaFoldDB" id="C5BK86"/>
<evidence type="ECO:0000313" key="2">
    <source>
        <dbReference type="EMBL" id="ACR12891.1"/>
    </source>
</evidence>
<accession>C5BK86</accession>
<dbReference type="Pfam" id="PF13621">
    <property type="entry name" value="Cupin_8"/>
    <property type="match status" value="1"/>
</dbReference>
<organism evidence="2 3">
    <name type="scientific">Teredinibacter turnerae (strain ATCC 39867 / T7901)</name>
    <dbReference type="NCBI Taxonomy" id="377629"/>
    <lineage>
        <taxon>Bacteria</taxon>
        <taxon>Pseudomonadati</taxon>
        <taxon>Pseudomonadota</taxon>
        <taxon>Gammaproteobacteria</taxon>
        <taxon>Cellvibrionales</taxon>
        <taxon>Cellvibrionaceae</taxon>
        <taxon>Teredinibacter</taxon>
    </lineage>
</organism>
<dbReference type="SMART" id="SM00558">
    <property type="entry name" value="JmjC"/>
    <property type="match status" value="1"/>
</dbReference>
<dbReference type="KEGG" id="ttu:TERTU_2338"/>
<reference evidence="2 3" key="1">
    <citation type="journal article" date="2009" name="PLoS ONE">
        <title>The complete genome of Teredinibacter turnerae T7901: an intracellular endosymbiont of marine wood-boring bivalves (shipworms).</title>
        <authorList>
            <person name="Yang J.C."/>
            <person name="Madupu R."/>
            <person name="Durkin A.S."/>
            <person name="Ekborg N.A."/>
            <person name="Pedamallu C.S."/>
            <person name="Hostetler J.B."/>
            <person name="Radune D."/>
            <person name="Toms B.S."/>
            <person name="Henrissat B."/>
            <person name="Coutinho P.M."/>
            <person name="Schwarz S."/>
            <person name="Field L."/>
            <person name="Trindade-Silva A.E."/>
            <person name="Soares C.A.G."/>
            <person name="Elshahawi S."/>
            <person name="Hanora A."/>
            <person name="Schmidt E.W."/>
            <person name="Haygood M.G."/>
            <person name="Posfai J."/>
            <person name="Benner J."/>
            <person name="Madinger C."/>
            <person name="Nove J."/>
            <person name="Anton B."/>
            <person name="Chaudhary K."/>
            <person name="Foster J."/>
            <person name="Holman A."/>
            <person name="Kumar S."/>
            <person name="Lessard P.A."/>
            <person name="Luyten Y.A."/>
            <person name="Slatko B."/>
            <person name="Wood N."/>
            <person name="Wu B."/>
            <person name="Teplitski M."/>
            <person name="Mougous J.D."/>
            <person name="Ward N."/>
            <person name="Eisen J.A."/>
            <person name="Badger J.H."/>
            <person name="Distel D.L."/>
        </authorList>
    </citation>
    <scope>NUCLEOTIDE SEQUENCE [LARGE SCALE GENOMIC DNA]</scope>
    <source>
        <strain evidence="3">ATCC 39867 / T7901</strain>
    </source>
</reference>
<dbReference type="PROSITE" id="PS51184">
    <property type="entry name" value="JMJC"/>
    <property type="match status" value="1"/>
</dbReference>
<dbReference type="STRING" id="377629.TERTU_2338"/>
<dbReference type="HOGENOM" id="CLU_016785_3_3_6"/>
<dbReference type="OrthoDB" id="479699at2"/>
<protein>
    <submittedName>
        <fullName evidence="2">JmjC domain protein</fullName>
    </submittedName>
</protein>
<dbReference type="PANTHER" id="PTHR12461">
    <property type="entry name" value="HYPOXIA-INDUCIBLE FACTOR 1 ALPHA INHIBITOR-RELATED"/>
    <property type="match status" value="1"/>
</dbReference>
<dbReference type="PANTHER" id="PTHR12461:SF105">
    <property type="entry name" value="HYPOXIA-INDUCIBLE FACTOR 1-ALPHA INHIBITOR"/>
    <property type="match status" value="1"/>
</dbReference>
<evidence type="ECO:0000313" key="3">
    <source>
        <dbReference type="Proteomes" id="UP000009080"/>
    </source>
</evidence>
<dbReference type="InterPro" id="IPR003347">
    <property type="entry name" value="JmjC_dom"/>
</dbReference>
<dbReference type="EMBL" id="CP001614">
    <property type="protein sequence ID" value="ACR12891.1"/>
    <property type="molecule type" value="Genomic_DNA"/>
</dbReference>
<dbReference type="eggNOG" id="COG2850">
    <property type="taxonomic scope" value="Bacteria"/>
</dbReference>
<dbReference type="InterPro" id="IPR041667">
    <property type="entry name" value="Cupin_8"/>
</dbReference>
<sequence>MELIEFSRGLPQNFFRRHILGGENPLKVSGFLEANGVAKLWGFDYFRDLGESLLVPVKTFDSNGDIRVSTTSLSDYVRSIERYELDQKSNRPAYCHDIPIFHLLPDLIDGVRSMPSSIFPLWYRDSWWQFAQFFMSPSGSITPLHFDTLMTHNLFFQVAGVKEFYLLPFSERSNCYRRGWRWFDVDPLNPSEEKHPKYRPDRCLKVTLRPGDLLYMPPGMLHHVITKQASISFNVDFHTKLSVCRSFRFVSESIPAPSLYYNTVALAGLFLGFNKRYLFSLYKSYLNYIS</sequence>
<name>C5BK86_TERTT</name>